<gene>
    <name evidence="2" type="ORF">BCR37DRAFT_377841</name>
</gene>
<dbReference type="GeneID" id="63785503"/>
<dbReference type="EMBL" id="MCFI01000005">
    <property type="protein sequence ID" value="ORY84927.1"/>
    <property type="molecule type" value="Genomic_DNA"/>
</dbReference>
<dbReference type="RefSeq" id="XP_040726710.1">
    <property type="nucleotide sequence ID" value="XM_040868904.1"/>
</dbReference>
<comment type="caution">
    <text evidence="2">The sequence shown here is derived from an EMBL/GenBank/DDBJ whole genome shotgun (WGS) entry which is preliminary data.</text>
</comment>
<dbReference type="AlphaFoldDB" id="A0A1Y2FMW7"/>
<evidence type="ECO:0000256" key="1">
    <source>
        <dbReference type="SAM" id="MobiDB-lite"/>
    </source>
</evidence>
<sequence>MKKLRSFMSFLYLLGFFFMIYRMETAAMRGSSSGSTTETGLRESSKKNKQASEQNSERRKRTKPDDSWERNDRQCYHLRVHMKAILSKNRRLTEKACENRCKESLDSHSTAFHNQATQWKTENCYQSKLCVASRNISMIAPVCAAEQAMANPVCHLAECACAATVNIWRIKQYGNGDAAWIAMALGQSQRQPGERASPNCSPRKVLMMKPFAMPPWQVLSSAIVQVNLSCSKLLPEETRCDCKTNLEGTCRSITIHPTCRCARPDGACQCTARDGQSSDGTGGVALTSGTADGSASFQELYDQVEAYLNAHGWN</sequence>
<keyword evidence="3" id="KW-1185">Reference proteome</keyword>
<evidence type="ECO:0000313" key="3">
    <source>
        <dbReference type="Proteomes" id="UP000193685"/>
    </source>
</evidence>
<protein>
    <submittedName>
        <fullName evidence="2">Uncharacterized protein</fullName>
    </submittedName>
</protein>
<organism evidence="2 3">
    <name type="scientific">Protomyces lactucae-debilis</name>
    <dbReference type="NCBI Taxonomy" id="2754530"/>
    <lineage>
        <taxon>Eukaryota</taxon>
        <taxon>Fungi</taxon>
        <taxon>Dikarya</taxon>
        <taxon>Ascomycota</taxon>
        <taxon>Taphrinomycotina</taxon>
        <taxon>Taphrinomycetes</taxon>
        <taxon>Taphrinales</taxon>
        <taxon>Protomycetaceae</taxon>
        <taxon>Protomyces</taxon>
    </lineage>
</organism>
<name>A0A1Y2FMW7_PROLT</name>
<feature type="region of interest" description="Disordered" evidence="1">
    <location>
        <begin position="31"/>
        <end position="69"/>
    </location>
</feature>
<proteinExistence type="predicted"/>
<reference evidence="2 3" key="1">
    <citation type="submission" date="2016-07" db="EMBL/GenBank/DDBJ databases">
        <title>Pervasive Adenine N6-methylation of Active Genes in Fungi.</title>
        <authorList>
            <consortium name="DOE Joint Genome Institute"/>
            <person name="Mondo S.J."/>
            <person name="Dannebaum R.O."/>
            <person name="Kuo R.C."/>
            <person name="Labutti K."/>
            <person name="Haridas S."/>
            <person name="Kuo A."/>
            <person name="Salamov A."/>
            <person name="Ahrendt S.R."/>
            <person name="Lipzen A."/>
            <person name="Sullivan W."/>
            <person name="Andreopoulos W.B."/>
            <person name="Clum A."/>
            <person name="Lindquist E."/>
            <person name="Daum C."/>
            <person name="Ramamoorthy G.K."/>
            <person name="Gryganskyi A."/>
            <person name="Culley D."/>
            <person name="Magnuson J.K."/>
            <person name="James T.Y."/>
            <person name="O'Malley M.A."/>
            <person name="Stajich J.E."/>
            <person name="Spatafora J.W."/>
            <person name="Visel A."/>
            <person name="Grigoriev I.V."/>
        </authorList>
    </citation>
    <scope>NUCLEOTIDE SEQUENCE [LARGE SCALE GENOMIC DNA]</scope>
    <source>
        <strain evidence="2 3">12-1054</strain>
    </source>
</reference>
<evidence type="ECO:0000313" key="2">
    <source>
        <dbReference type="EMBL" id="ORY84927.1"/>
    </source>
</evidence>
<accession>A0A1Y2FMW7</accession>
<dbReference type="Proteomes" id="UP000193685">
    <property type="component" value="Unassembled WGS sequence"/>
</dbReference>